<dbReference type="EMBL" id="OBQI01000007">
    <property type="protein sequence ID" value="SOC52955.1"/>
    <property type="molecule type" value="Genomic_DNA"/>
</dbReference>
<dbReference type="Gene3D" id="1.10.12.10">
    <property type="entry name" value="Lyase 2-enoyl-coa Hydratase, Chain A, domain 2"/>
    <property type="match status" value="1"/>
</dbReference>
<protein>
    <submittedName>
        <fullName evidence="2">Methylglutaconyl-CoA hydratase</fullName>
    </submittedName>
</protein>
<evidence type="ECO:0000256" key="1">
    <source>
        <dbReference type="ARBA" id="ARBA00005254"/>
    </source>
</evidence>
<dbReference type="Gene3D" id="3.90.226.10">
    <property type="entry name" value="2-enoyl-CoA Hydratase, Chain A, domain 1"/>
    <property type="match status" value="1"/>
</dbReference>
<reference evidence="3" key="1">
    <citation type="submission" date="2017-08" db="EMBL/GenBank/DDBJ databases">
        <authorList>
            <person name="Varghese N."/>
            <person name="Submissions S."/>
        </authorList>
    </citation>
    <scope>NUCLEOTIDE SEQUENCE [LARGE SCALE GENOMIC DNA]</scope>
    <source>
        <strain evidence="3">DSM 4725</strain>
    </source>
</reference>
<name>A0A285VFU5_9ACTN</name>
<dbReference type="InterPro" id="IPR014748">
    <property type="entry name" value="Enoyl-CoA_hydra_C"/>
</dbReference>
<dbReference type="InterPro" id="IPR029045">
    <property type="entry name" value="ClpP/crotonase-like_dom_sf"/>
</dbReference>
<dbReference type="GO" id="GO:0003824">
    <property type="term" value="F:catalytic activity"/>
    <property type="evidence" value="ECO:0007669"/>
    <property type="project" value="UniProtKB-ARBA"/>
</dbReference>
<dbReference type="Proteomes" id="UP000219435">
    <property type="component" value="Unassembled WGS sequence"/>
</dbReference>
<dbReference type="CDD" id="cd06558">
    <property type="entry name" value="crotonase-like"/>
    <property type="match status" value="1"/>
</dbReference>
<dbReference type="InterPro" id="IPR051683">
    <property type="entry name" value="Enoyl-CoA_Hydratase/Isomerase"/>
</dbReference>
<dbReference type="PANTHER" id="PTHR42964">
    <property type="entry name" value="ENOYL-COA HYDRATASE"/>
    <property type="match status" value="1"/>
</dbReference>
<dbReference type="OrthoDB" id="370015at2"/>
<dbReference type="PANTHER" id="PTHR42964:SF1">
    <property type="entry name" value="POLYKETIDE BIOSYNTHESIS ENOYL-COA HYDRATASE PKSH-RELATED"/>
    <property type="match status" value="1"/>
</dbReference>
<organism evidence="2 3">
    <name type="scientific">Blastococcus aggregatus</name>
    <dbReference type="NCBI Taxonomy" id="38502"/>
    <lineage>
        <taxon>Bacteria</taxon>
        <taxon>Bacillati</taxon>
        <taxon>Actinomycetota</taxon>
        <taxon>Actinomycetes</taxon>
        <taxon>Geodermatophilales</taxon>
        <taxon>Geodermatophilaceae</taxon>
        <taxon>Blastococcus</taxon>
    </lineage>
</organism>
<evidence type="ECO:0000313" key="2">
    <source>
        <dbReference type="EMBL" id="SOC52955.1"/>
    </source>
</evidence>
<evidence type="ECO:0000313" key="3">
    <source>
        <dbReference type="Proteomes" id="UP000219435"/>
    </source>
</evidence>
<dbReference type="RefSeq" id="WP_097196978.1">
    <property type="nucleotide sequence ID" value="NZ_OBQI01000007.1"/>
</dbReference>
<accession>A0A285VFU5</accession>
<dbReference type="SUPFAM" id="SSF52096">
    <property type="entry name" value="ClpP/crotonase"/>
    <property type="match status" value="1"/>
</dbReference>
<dbReference type="InterPro" id="IPR001753">
    <property type="entry name" value="Enoyl-CoA_hydra/iso"/>
</dbReference>
<dbReference type="AlphaFoldDB" id="A0A285VFU5"/>
<keyword evidence="3" id="KW-1185">Reference proteome</keyword>
<comment type="similarity">
    <text evidence="1">Belongs to the enoyl-CoA hydratase/isomerase family.</text>
</comment>
<proteinExistence type="inferred from homology"/>
<dbReference type="Pfam" id="PF00378">
    <property type="entry name" value="ECH_1"/>
    <property type="match status" value="1"/>
</dbReference>
<gene>
    <name evidence="2" type="ORF">SAMN05660748_4261</name>
</gene>
<sequence>MADQELVHVDHRGPAAVVTLDSPHNRNALSAALLEQLHSALRQTMGQPAVRVLVLTGAGPVFCSGADLKEERTGVRPVVNLPEVLTLIMEGPKPVVARVNGAARAGGLGLVAACDLAVGLAGATFGFSEVRIGVAPAIIAVPVLRRMDRRAARELFLTGEQFDGVRAREAGLLDRAVADDELDETVDALVGQLSRGAPEALDITKQLLRDIPGADLQEDLRRMAEVSAERFLSAEAREGIAALLDKRLPAWVSPAGAPTGGGAA</sequence>